<dbReference type="RefSeq" id="WP_125406298.1">
    <property type="nucleotide sequence ID" value="NZ_JBEHHI010000001.1"/>
</dbReference>
<reference evidence="2 3" key="1">
    <citation type="submission" date="2024-06" db="EMBL/GenBank/DDBJ databases">
        <title>Genome of Rhodovulum iodosum, a marine photoferrotroph.</title>
        <authorList>
            <person name="Bianchini G."/>
            <person name="Nikeleit V."/>
            <person name="Kappler A."/>
            <person name="Bryce C."/>
            <person name="Sanchez-Baracaldo P."/>
        </authorList>
    </citation>
    <scope>NUCLEOTIDE SEQUENCE [LARGE SCALE GENOMIC DNA]</scope>
    <source>
        <strain evidence="2 3">UT/N1</strain>
    </source>
</reference>
<protein>
    <recommendedName>
        <fullName evidence="1">DUF6455 domain-containing protein</fullName>
    </recommendedName>
</protein>
<dbReference type="InterPro" id="IPR045601">
    <property type="entry name" value="DUF6455"/>
</dbReference>
<dbReference type="Proteomes" id="UP001560019">
    <property type="component" value="Unassembled WGS sequence"/>
</dbReference>
<dbReference type="Pfam" id="PF20056">
    <property type="entry name" value="DUF6455"/>
    <property type="match status" value="1"/>
</dbReference>
<accession>A0ABV3XQE4</accession>
<comment type="caution">
    <text evidence="2">The sequence shown here is derived from an EMBL/GenBank/DDBJ whole genome shotgun (WGS) entry which is preliminary data.</text>
</comment>
<feature type="domain" description="DUF6455" evidence="1">
    <location>
        <begin position="1"/>
        <end position="84"/>
    </location>
</feature>
<evidence type="ECO:0000313" key="3">
    <source>
        <dbReference type="Proteomes" id="UP001560019"/>
    </source>
</evidence>
<evidence type="ECO:0000259" key="1">
    <source>
        <dbReference type="Pfam" id="PF20056"/>
    </source>
</evidence>
<organism evidence="2 3">
    <name type="scientific">Rhodovulum iodosum</name>
    <dbReference type="NCBI Taxonomy" id="68291"/>
    <lineage>
        <taxon>Bacteria</taxon>
        <taxon>Pseudomonadati</taxon>
        <taxon>Pseudomonadota</taxon>
        <taxon>Alphaproteobacteria</taxon>
        <taxon>Rhodobacterales</taxon>
        <taxon>Paracoccaceae</taxon>
        <taxon>Rhodovulum</taxon>
    </lineage>
</organism>
<name>A0ABV3XQE4_9RHOB</name>
<evidence type="ECO:0000313" key="2">
    <source>
        <dbReference type="EMBL" id="MEX5727541.1"/>
    </source>
</evidence>
<keyword evidence="3" id="KW-1185">Reference proteome</keyword>
<sequence>MDDSGKLSTHFWLAQGMARTVGLKLPAELKAGRLDRSDLAHFVAECCCCDRTDHCISWLAVQARGAETPPVWCALKPRIEALKETA</sequence>
<proteinExistence type="predicted"/>
<gene>
    <name evidence="2" type="ORF">Ga0609869_000894</name>
</gene>
<dbReference type="EMBL" id="JBEHHI010000001">
    <property type="protein sequence ID" value="MEX5727541.1"/>
    <property type="molecule type" value="Genomic_DNA"/>
</dbReference>